<dbReference type="OrthoDB" id="5624224at2"/>
<evidence type="ECO:0000313" key="2">
    <source>
        <dbReference type="Proteomes" id="UP000001511"/>
    </source>
</evidence>
<dbReference type="KEGG" id="naz:Aazo_3253"/>
<sequence>MDSSCFCRIVDDPVQYRLRLQTEAVVSILEFCDRGNLMLVSSDALEFQLQKIPDTGHRDQILAFLGAANIFIESNGNIKSRVETLCNIGFTCYDSLHLFSICRSSGINIFLTTDDRLLRKARSYINDVKISVANPVNWLMDDQEVIQEF</sequence>
<organism evidence="1 2">
    <name type="scientific">Nostoc azollae (strain 0708)</name>
    <name type="common">Anabaena azollae (strain 0708)</name>
    <dbReference type="NCBI Taxonomy" id="551115"/>
    <lineage>
        <taxon>Bacteria</taxon>
        <taxon>Bacillati</taxon>
        <taxon>Cyanobacteriota</taxon>
        <taxon>Cyanophyceae</taxon>
        <taxon>Nostocales</taxon>
        <taxon>Nostocaceae</taxon>
        <taxon>Trichormus</taxon>
    </lineage>
</organism>
<accession>D7E2C8</accession>
<protein>
    <recommendedName>
        <fullName evidence="3">PIN domain-containing protein</fullName>
    </recommendedName>
</protein>
<proteinExistence type="predicted"/>
<evidence type="ECO:0000313" key="1">
    <source>
        <dbReference type="EMBL" id="ADI64950.1"/>
    </source>
</evidence>
<evidence type="ECO:0008006" key="3">
    <source>
        <dbReference type="Google" id="ProtNLM"/>
    </source>
</evidence>
<dbReference type="AlphaFoldDB" id="D7E2C8"/>
<dbReference type="HOGENOM" id="CLU_111934_0_0_3"/>
<keyword evidence="2" id="KW-1185">Reference proteome</keyword>
<gene>
    <name evidence="1" type="ordered locus">Aazo_3253</name>
</gene>
<reference evidence="1 2" key="1">
    <citation type="journal article" date="2010" name="PLoS ONE">
        <title>Genome erosion in a nitrogen-fixing vertically transmitted endosymbiotic multicellular cyanobacterium.</title>
        <authorList>
            <person name="Ran L."/>
            <person name="Larsson J."/>
            <person name="Vigil-Stenman T."/>
            <person name="Nylander J.A."/>
            <person name="Ininbergs K."/>
            <person name="Zheng W.W."/>
            <person name="Lapidus A."/>
            <person name="Lowry S."/>
            <person name="Haselkorn R."/>
            <person name="Bergman B."/>
        </authorList>
    </citation>
    <scope>NUCLEOTIDE SEQUENCE [LARGE SCALE GENOMIC DNA]</scope>
    <source>
        <strain evidence="1 2">0708</strain>
    </source>
</reference>
<dbReference type="RefSeq" id="WP_013191965.1">
    <property type="nucleotide sequence ID" value="NC_014248.1"/>
</dbReference>
<dbReference type="EMBL" id="CP002059">
    <property type="protein sequence ID" value="ADI64950.1"/>
    <property type="molecule type" value="Genomic_DNA"/>
</dbReference>
<dbReference type="Proteomes" id="UP000001511">
    <property type="component" value="Chromosome"/>
</dbReference>
<name>D7E2C8_NOSA0</name>
<dbReference type="STRING" id="551115.Aazo_3253"/>
<dbReference type="eggNOG" id="COG4113">
    <property type="taxonomic scope" value="Bacteria"/>
</dbReference>